<evidence type="ECO:0000313" key="2">
    <source>
        <dbReference type="EMBL" id="UQF79109.1"/>
    </source>
</evidence>
<protein>
    <submittedName>
        <fullName evidence="2">ABC transporter permease</fullName>
    </submittedName>
</protein>
<feature type="transmembrane region" description="Helical" evidence="1">
    <location>
        <begin position="98"/>
        <end position="127"/>
    </location>
</feature>
<evidence type="ECO:0000256" key="1">
    <source>
        <dbReference type="SAM" id="Phobius"/>
    </source>
</evidence>
<dbReference type="KEGG" id="agh:M3I41_05715"/>
<feature type="transmembrane region" description="Helical" evidence="1">
    <location>
        <begin position="53"/>
        <end position="77"/>
    </location>
</feature>
<sequence>MINPRYIALVAKQRLTDTSFYFFTLFLPLGMYIFFGAAQSWSEARAGHGNVAAWIMASMSVYSAITCATSSASEISVELSNGWGRQVALTRGGLSSYLFTKLLVTAVISVVPVAVIFTAGALTTAVIDTPGRWAAAFALCCLGGIPFTLYGIMSATWLGARNSASISGAVLSLLAFMGGLFLPLSDGLMKVARFTPVYGVANLVRYPIQGSYVITTSGIHHEQLWMQIVNVVAWTLIFAALCYVGRNRSTSRK</sequence>
<keyword evidence="1" id="KW-0812">Transmembrane</keyword>
<keyword evidence="1" id="KW-1133">Transmembrane helix</keyword>
<dbReference type="AlphaFoldDB" id="A0A9E7DC25"/>
<feature type="transmembrane region" description="Helical" evidence="1">
    <location>
        <begin position="224"/>
        <end position="244"/>
    </location>
</feature>
<dbReference type="EMBL" id="CP097095">
    <property type="protein sequence ID" value="UQF79109.1"/>
    <property type="molecule type" value="Genomic_DNA"/>
</dbReference>
<gene>
    <name evidence="2" type="ORF">M3I41_05715</name>
</gene>
<evidence type="ECO:0000313" key="3">
    <source>
        <dbReference type="Proteomes" id="UP000830236"/>
    </source>
</evidence>
<name>A0A9E7DC25_9ACTO</name>
<feature type="transmembrane region" description="Helical" evidence="1">
    <location>
        <begin position="164"/>
        <end position="184"/>
    </location>
</feature>
<organism evidence="2 3">
    <name type="scientific">Actinomyces graevenitzii</name>
    <dbReference type="NCBI Taxonomy" id="55565"/>
    <lineage>
        <taxon>Bacteria</taxon>
        <taxon>Bacillati</taxon>
        <taxon>Actinomycetota</taxon>
        <taxon>Actinomycetes</taxon>
        <taxon>Actinomycetales</taxon>
        <taxon>Actinomycetaceae</taxon>
        <taxon>Actinomyces</taxon>
    </lineage>
</organism>
<feature type="transmembrane region" description="Helical" evidence="1">
    <location>
        <begin position="133"/>
        <end position="152"/>
    </location>
</feature>
<keyword evidence="1" id="KW-0472">Membrane</keyword>
<accession>A0A9E7DC25</accession>
<proteinExistence type="predicted"/>
<feature type="transmembrane region" description="Helical" evidence="1">
    <location>
        <begin position="20"/>
        <end position="41"/>
    </location>
</feature>
<dbReference type="Proteomes" id="UP000830236">
    <property type="component" value="Chromosome"/>
</dbReference>
<reference evidence="2" key="1">
    <citation type="submission" date="2022-05" db="EMBL/GenBank/DDBJ databases">
        <title>Using nanopore sequencing to obtain complete genomes from saliva samples.</title>
        <authorList>
            <person name="Baker J.L."/>
        </authorList>
    </citation>
    <scope>NUCLEOTIDE SEQUENCE</scope>
    <source>
        <strain evidence="2">JCVI-JB-Ag32</strain>
    </source>
</reference>